<evidence type="ECO:0000313" key="3">
    <source>
        <dbReference type="EMBL" id="SEA59620.1"/>
    </source>
</evidence>
<evidence type="ECO:0000259" key="2">
    <source>
        <dbReference type="Pfam" id="PF01841"/>
    </source>
</evidence>
<reference evidence="4" key="1">
    <citation type="submission" date="2016-10" db="EMBL/GenBank/DDBJ databases">
        <authorList>
            <person name="Varghese N."/>
            <person name="Submissions S."/>
        </authorList>
    </citation>
    <scope>NUCLEOTIDE SEQUENCE [LARGE SCALE GENOMIC DNA]</scope>
    <source>
        <strain evidence="4">DSM 22376</strain>
    </source>
</reference>
<dbReference type="STRING" id="150146.SAMN05443667_10630"/>
<dbReference type="Gene3D" id="2.60.40.3140">
    <property type="match status" value="1"/>
</dbReference>
<dbReference type="EMBL" id="FNRD01000006">
    <property type="protein sequence ID" value="SEA59620.1"/>
    <property type="molecule type" value="Genomic_DNA"/>
</dbReference>
<name>A0A1H4CH04_9FLAO</name>
<protein>
    <submittedName>
        <fullName evidence="3">Transglutaminase-like superfamily protein</fullName>
    </submittedName>
</protein>
<evidence type="ECO:0000313" key="4">
    <source>
        <dbReference type="Proteomes" id="UP000198951"/>
    </source>
</evidence>
<feature type="domain" description="Transglutaminase-like" evidence="2">
    <location>
        <begin position="342"/>
        <end position="415"/>
    </location>
</feature>
<feature type="signal peptide" evidence="1">
    <location>
        <begin position="1"/>
        <end position="21"/>
    </location>
</feature>
<evidence type="ECO:0000256" key="1">
    <source>
        <dbReference type="SAM" id="SignalP"/>
    </source>
</evidence>
<sequence>MLFKKLLLLFLLLFLFSKTNAQDFKLGKVSVAELQEKSHPKDPAAVAAILYKKGVTGVGYFGNHKGFSYTEVEMRIKIYTKEGFKWAIQTVDLKKGMSIEESVVFSDAVTYNLVDGKIETTKLRSEGKNKESINKHLEIESINMPDVKEGSIIEFKYLVKTDDLSSLRDFHFQENIPVNFVEYTTHLPEFCSYETRQKGFLSPKISVSKKTNSIKWMVEKVTVTNGRKTYQPITLQRNSHSGRTVERETYSNGNTDYIEVKTNYTLENVPAIADDAFTNNVSNYASVLEQKLSVINYPSDSFKQYIPTWESVVKTIYESDDFKEELNKTGYFEGDIKSLLIGLNTPNEKIDAIYDYVKTNIKWNDSYGYSCGDGVKRAYKDKTGNIAEINLMLTAMLRYGGLEANPVLVSTRSNGIAAFPNSMAYNYVIAAVETPSGRVLLDASDKFSTPNVLPFRTLNWVGCLIRKNGTSDVVDLMPKVNSSTTVMMNYTIDKKGGIAGKLRKQQTDYNAMTFREKVDNVTEDSYLEKLENDNRKIEVRGYSRQNEKELKLPVMETYSFTGSSFCEVIDGKMYVSPMLFLVGEKNPFQQEVREYPVDYGFPFTEKNTMNIQIPDGYAIEKVPAPAVITMQDDLGSFTFITNVLGNQIQISIINQINTAIIPSEYYSMLKNYYQGMIEKQNEKIILIKV</sequence>
<dbReference type="AlphaFoldDB" id="A0A1H4CH04"/>
<proteinExistence type="predicted"/>
<dbReference type="Proteomes" id="UP000198951">
    <property type="component" value="Unassembled WGS sequence"/>
</dbReference>
<dbReference type="RefSeq" id="WP_091088677.1">
    <property type="nucleotide sequence ID" value="NZ_FNRD01000006.1"/>
</dbReference>
<organism evidence="3 4">
    <name type="scientific">Flavobacterium gillisiae</name>
    <dbReference type="NCBI Taxonomy" id="150146"/>
    <lineage>
        <taxon>Bacteria</taxon>
        <taxon>Pseudomonadati</taxon>
        <taxon>Bacteroidota</taxon>
        <taxon>Flavobacteriia</taxon>
        <taxon>Flavobacteriales</taxon>
        <taxon>Flavobacteriaceae</taxon>
        <taxon>Flavobacterium</taxon>
    </lineage>
</organism>
<dbReference type="OrthoDB" id="98874at2"/>
<dbReference type="Gene3D" id="3.10.620.30">
    <property type="match status" value="1"/>
</dbReference>
<feature type="chain" id="PRO_5011719712" evidence="1">
    <location>
        <begin position="22"/>
        <end position="689"/>
    </location>
</feature>
<keyword evidence="1" id="KW-0732">Signal</keyword>
<dbReference type="Pfam" id="PF01841">
    <property type="entry name" value="Transglut_core"/>
    <property type="match status" value="1"/>
</dbReference>
<dbReference type="Gene3D" id="2.60.120.1130">
    <property type="match status" value="1"/>
</dbReference>
<accession>A0A1H4CH04</accession>
<keyword evidence="4" id="KW-1185">Reference proteome</keyword>
<gene>
    <name evidence="3" type="ORF">SAMN05443667_10630</name>
</gene>
<dbReference type="InterPro" id="IPR002931">
    <property type="entry name" value="Transglutaminase-like"/>
</dbReference>